<dbReference type="InterPro" id="IPR027417">
    <property type="entry name" value="P-loop_NTPase"/>
</dbReference>
<dbReference type="GO" id="GO:0003678">
    <property type="term" value="F:DNA helicase activity"/>
    <property type="evidence" value="ECO:0007669"/>
    <property type="project" value="UniProtKB-EC"/>
</dbReference>
<evidence type="ECO:0000256" key="10">
    <source>
        <dbReference type="ARBA" id="ARBA00023204"/>
    </source>
</evidence>
<comment type="similarity">
    <text evidence="2 12">Belongs to the RuvB family.</text>
</comment>
<dbReference type="GO" id="GO:0005634">
    <property type="term" value="C:nucleus"/>
    <property type="evidence" value="ECO:0007669"/>
    <property type="project" value="UniProtKB-SubCell"/>
</dbReference>
<evidence type="ECO:0000256" key="5">
    <source>
        <dbReference type="ARBA" id="ARBA00022801"/>
    </source>
</evidence>
<dbReference type="Gene3D" id="1.10.8.60">
    <property type="match status" value="1"/>
</dbReference>
<dbReference type="Gene3D" id="2.40.50.360">
    <property type="entry name" value="RuvB-like helicase, domain II"/>
    <property type="match status" value="1"/>
</dbReference>
<dbReference type="GO" id="GO:0006281">
    <property type="term" value="P:DNA repair"/>
    <property type="evidence" value="ECO:0007669"/>
    <property type="project" value="UniProtKB-KW"/>
</dbReference>
<keyword evidence="5 12" id="KW-0378">Hydrolase</keyword>
<dbReference type="GO" id="GO:0016787">
    <property type="term" value="F:hydrolase activity"/>
    <property type="evidence" value="ECO:0007669"/>
    <property type="project" value="UniProtKB-KW"/>
</dbReference>
<dbReference type="InterPro" id="IPR027238">
    <property type="entry name" value="RuvB-like"/>
</dbReference>
<evidence type="ECO:0000256" key="4">
    <source>
        <dbReference type="ARBA" id="ARBA00022763"/>
    </source>
</evidence>
<keyword evidence="6 12" id="KW-0347">Helicase</keyword>
<organism evidence="14 15">
    <name type="scientific">Setaria digitata</name>
    <dbReference type="NCBI Taxonomy" id="48799"/>
    <lineage>
        <taxon>Eukaryota</taxon>
        <taxon>Metazoa</taxon>
        <taxon>Ecdysozoa</taxon>
        <taxon>Nematoda</taxon>
        <taxon>Chromadorea</taxon>
        <taxon>Rhabditida</taxon>
        <taxon>Spirurina</taxon>
        <taxon>Spiruromorpha</taxon>
        <taxon>Filarioidea</taxon>
        <taxon>Setariidae</taxon>
        <taxon>Setaria</taxon>
    </lineage>
</organism>
<dbReference type="AlphaFoldDB" id="A0A915PLJ7"/>
<evidence type="ECO:0000256" key="7">
    <source>
        <dbReference type="ARBA" id="ARBA00022840"/>
    </source>
</evidence>
<dbReference type="GO" id="GO:0005524">
    <property type="term" value="F:ATP binding"/>
    <property type="evidence" value="ECO:0007669"/>
    <property type="project" value="UniProtKB-KW"/>
</dbReference>
<dbReference type="InterPro" id="IPR010339">
    <property type="entry name" value="TIP49_P-loop"/>
</dbReference>
<dbReference type="InterPro" id="IPR003593">
    <property type="entry name" value="AAA+_ATPase"/>
</dbReference>
<evidence type="ECO:0000256" key="9">
    <source>
        <dbReference type="ARBA" id="ARBA00023163"/>
    </source>
</evidence>
<dbReference type="WBParaSite" id="sdigi.contig168.g5566.t1">
    <property type="protein sequence ID" value="sdigi.contig168.g5566.t1"/>
    <property type="gene ID" value="sdigi.contig168.g5566"/>
</dbReference>
<name>A0A915PLJ7_9BILA</name>
<dbReference type="InterPro" id="IPR042487">
    <property type="entry name" value="RuvBL1/2_DNA/RNA_bd_dom"/>
</dbReference>
<keyword evidence="10" id="KW-0234">DNA repair</keyword>
<dbReference type="Pfam" id="PF06068">
    <property type="entry name" value="TIP49"/>
    <property type="match status" value="1"/>
</dbReference>
<dbReference type="Pfam" id="PF17856">
    <property type="entry name" value="TIP49_C"/>
    <property type="match status" value="1"/>
</dbReference>
<dbReference type="EC" id="3.6.4.12" evidence="12"/>
<comment type="catalytic activity">
    <reaction evidence="12">
        <text>ATP + H2O = ADP + phosphate + H(+)</text>
        <dbReference type="Rhea" id="RHEA:13065"/>
        <dbReference type="ChEBI" id="CHEBI:15377"/>
        <dbReference type="ChEBI" id="CHEBI:15378"/>
        <dbReference type="ChEBI" id="CHEBI:30616"/>
        <dbReference type="ChEBI" id="CHEBI:43474"/>
        <dbReference type="ChEBI" id="CHEBI:456216"/>
        <dbReference type="EC" id="3.6.4.12"/>
    </reaction>
</comment>
<feature type="domain" description="AAA+ ATPase" evidence="13">
    <location>
        <begin position="105"/>
        <end position="397"/>
    </location>
</feature>
<comment type="subcellular location">
    <subcellularLocation>
        <location evidence="1">Nucleus</location>
    </subcellularLocation>
</comment>
<evidence type="ECO:0000313" key="15">
    <source>
        <dbReference type="WBParaSite" id="sdigi.contig168.g5566.t1"/>
    </source>
</evidence>
<dbReference type="FunFam" id="2.40.50.360:FF:000002">
    <property type="entry name" value="RuvB-like helicase"/>
    <property type="match status" value="1"/>
</dbReference>
<dbReference type="PANTHER" id="PTHR11093">
    <property type="entry name" value="RUVB-RELATED REPTIN AND PONTIN"/>
    <property type="match status" value="1"/>
</dbReference>
<dbReference type="Gene3D" id="3.40.50.300">
    <property type="entry name" value="P-loop containing nucleotide triphosphate hydrolases"/>
    <property type="match status" value="1"/>
</dbReference>
<evidence type="ECO:0000256" key="6">
    <source>
        <dbReference type="ARBA" id="ARBA00022806"/>
    </source>
</evidence>
<keyword evidence="11 12" id="KW-0539">Nucleus</keyword>
<reference evidence="15" key="1">
    <citation type="submission" date="2022-11" db="UniProtKB">
        <authorList>
            <consortium name="WormBaseParasite"/>
        </authorList>
    </citation>
    <scope>IDENTIFICATION</scope>
</reference>
<evidence type="ECO:0000259" key="13">
    <source>
        <dbReference type="SMART" id="SM00382"/>
    </source>
</evidence>
<dbReference type="Proteomes" id="UP000887581">
    <property type="component" value="Unplaced"/>
</dbReference>
<evidence type="ECO:0000256" key="2">
    <source>
        <dbReference type="ARBA" id="ARBA00007519"/>
    </source>
</evidence>
<keyword evidence="9 12" id="KW-0804">Transcription</keyword>
<keyword evidence="7 12" id="KW-0067">ATP-binding</keyword>
<evidence type="ECO:0000256" key="11">
    <source>
        <dbReference type="ARBA" id="ARBA00023242"/>
    </source>
</evidence>
<accession>A0A915PLJ7</accession>
<evidence type="ECO:0000313" key="14">
    <source>
        <dbReference type="Proteomes" id="UP000887581"/>
    </source>
</evidence>
<keyword evidence="8 12" id="KW-0805">Transcription regulation</keyword>
<protein>
    <recommendedName>
        <fullName evidence="12">RuvB-like helicase</fullName>
        <ecNumber evidence="12">3.6.4.12</ecNumber>
    </recommendedName>
</protein>
<dbReference type="InterPro" id="IPR041048">
    <property type="entry name" value="RuvB-like_C"/>
</dbReference>
<evidence type="ECO:0000256" key="12">
    <source>
        <dbReference type="RuleBase" id="RU363048"/>
    </source>
</evidence>
<evidence type="ECO:0000256" key="1">
    <source>
        <dbReference type="ARBA" id="ARBA00004123"/>
    </source>
</evidence>
<evidence type="ECO:0000256" key="3">
    <source>
        <dbReference type="ARBA" id="ARBA00022741"/>
    </source>
</evidence>
<keyword evidence="3 12" id="KW-0547">Nucleotide-binding</keyword>
<keyword evidence="4" id="KW-0227">DNA damage</keyword>
<keyword evidence="14" id="KW-1185">Reference proteome</keyword>
<proteinExistence type="inferred from homology"/>
<evidence type="ECO:0000256" key="8">
    <source>
        <dbReference type="ARBA" id="ARBA00023015"/>
    </source>
</evidence>
<dbReference type="SMART" id="SM00382">
    <property type="entry name" value="AAA"/>
    <property type="match status" value="1"/>
</dbReference>
<sequence length="536" mass="59595">MGITVLRVVKLQQYCGREGYRKFGCLAVKQKYSLSCDFVEMATVDSLVVRDMLKMERIGAHSHIRGLGLSAGLEPERVADGMVGQMEARRSAGIIVKMIQDGKISGRAVLLTGEPGTGKTAIAMGLSQALGEDTPFVSITASEVFSMEMSKTEALMQAFRKAIGVRIKEETEVLEGEVVSMEIDRPATGGGAKVGRLTMKTTDMETIYDLGNKMIEACIKQRISAGDVVQIDKASGRITKIGRSFSRTYDYDAVGPQTKPVRCPEGEIQKRKETIHTIALHEIDVINSRTQGFLALFSGDTGEIKNEVREQINKKVVEWREENKADVVPGVLFIDEAHMLDLECFSFLNRAIESDLSPILVIATNKGHEYIRGTQIRSPHGIPIDLLDRSLIIRTKPYSSKDIEDILRIRAQEESVEMEADAFGILTLLAGKTSLRYAMQLISTGNVLRERRRGEKVSPADLKRAYSLFMDHKRSEKTMYLLLVAPPASSTSEYTDVRNPSSLRHFLIASEDSVFTWPSRASPRKQEFQYCQIAVS</sequence>
<dbReference type="SUPFAM" id="SSF52540">
    <property type="entry name" value="P-loop containing nucleoside triphosphate hydrolases"/>
    <property type="match status" value="1"/>
</dbReference>
<dbReference type="FunFam" id="3.40.50.300:FF:002221">
    <property type="entry name" value="RuvB-like 2"/>
    <property type="match status" value="2"/>
</dbReference>